<reference evidence="4" key="1">
    <citation type="submission" date="2023-06" db="EMBL/GenBank/DDBJ databases">
        <title>Genomic of Parafulvivirga corallium.</title>
        <authorList>
            <person name="Wang G."/>
        </authorList>
    </citation>
    <scope>NUCLEOTIDE SEQUENCE</scope>
    <source>
        <strain evidence="4">BMA10</strain>
    </source>
</reference>
<keyword evidence="2" id="KW-0378">Hydrolase</keyword>
<name>A0ABT8KN41_9BACT</name>
<dbReference type="InterPro" id="IPR000917">
    <property type="entry name" value="Sulfatase_N"/>
</dbReference>
<dbReference type="Pfam" id="PF00884">
    <property type="entry name" value="Sulfatase"/>
    <property type="match status" value="1"/>
</dbReference>
<protein>
    <submittedName>
        <fullName evidence="4">Sulfatase-like hydrolase/transferase</fullName>
    </submittedName>
</protein>
<comment type="similarity">
    <text evidence="1">Belongs to the sulfatase family.</text>
</comment>
<keyword evidence="5" id="KW-1185">Reference proteome</keyword>
<evidence type="ECO:0000256" key="2">
    <source>
        <dbReference type="ARBA" id="ARBA00022801"/>
    </source>
</evidence>
<proteinExistence type="inferred from homology"/>
<dbReference type="RefSeq" id="WP_346752167.1">
    <property type="nucleotide sequence ID" value="NZ_JAUJEA010000004.1"/>
</dbReference>
<sequence length="453" mass="51546">MNHSNTPTRQYLNTFLLLILCMMSCENKQEEHKEDSGPNIIIIMADDLGYGDLSCYGSKLINTPNLDRMSEEGMKFTDFHSNGVVCSPTRAALLTGRYQQRSGIEGVVTAANHRSVGLAIEETTFADALKAKDYVTGIFGKWHLGYPEKYNPIYQGFDEFIGFVSGNVDYHSHIDQEAYEDWWKQNKLTKEEGYTTDLITEHALDFIKRHQQEKFILYISHEAPHYPLQGRQSKAFRVVGEPRARGPETETTVIYKEMIEVMDEGIGKIMDLLETLDLDENTLVFFCSDNGGTGYADNGKLRGTKGSVWEGGHRVPAIAWWPGKIKAGQINNDILMTMDIFPTMVNLTNGNNNTEFDGIDFTQTLFKNETIEDRYLFWRHKHSKDQKKVAVRNGTWKLVIQDADVSPELYDLNNDLSEKNNVASEFPGIAKRLLTQLRKWEKEVSENVKSVAP</sequence>
<dbReference type="Proteomes" id="UP001172082">
    <property type="component" value="Unassembled WGS sequence"/>
</dbReference>
<dbReference type="PANTHER" id="PTHR42693:SF53">
    <property type="entry name" value="ENDO-4-O-SULFATASE"/>
    <property type="match status" value="1"/>
</dbReference>
<feature type="domain" description="Sulfatase N-terminal" evidence="3">
    <location>
        <begin position="38"/>
        <end position="349"/>
    </location>
</feature>
<dbReference type="EMBL" id="JAUJEA010000004">
    <property type="protein sequence ID" value="MDN5202141.1"/>
    <property type="molecule type" value="Genomic_DNA"/>
</dbReference>
<dbReference type="PANTHER" id="PTHR42693">
    <property type="entry name" value="ARYLSULFATASE FAMILY MEMBER"/>
    <property type="match status" value="1"/>
</dbReference>
<evidence type="ECO:0000313" key="5">
    <source>
        <dbReference type="Proteomes" id="UP001172082"/>
    </source>
</evidence>
<evidence type="ECO:0000256" key="1">
    <source>
        <dbReference type="ARBA" id="ARBA00008779"/>
    </source>
</evidence>
<dbReference type="InterPro" id="IPR050738">
    <property type="entry name" value="Sulfatase"/>
</dbReference>
<evidence type="ECO:0000259" key="3">
    <source>
        <dbReference type="Pfam" id="PF00884"/>
    </source>
</evidence>
<accession>A0ABT8KN41</accession>
<dbReference type="Gene3D" id="3.30.1120.10">
    <property type="match status" value="1"/>
</dbReference>
<dbReference type="InterPro" id="IPR017850">
    <property type="entry name" value="Alkaline_phosphatase_core_sf"/>
</dbReference>
<comment type="caution">
    <text evidence="4">The sequence shown here is derived from an EMBL/GenBank/DDBJ whole genome shotgun (WGS) entry which is preliminary data.</text>
</comment>
<evidence type="ECO:0000313" key="4">
    <source>
        <dbReference type="EMBL" id="MDN5202141.1"/>
    </source>
</evidence>
<organism evidence="4 5">
    <name type="scientific">Splendidivirga corallicola</name>
    <dbReference type="NCBI Taxonomy" id="3051826"/>
    <lineage>
        <taxon>Bacteria</taxon>
        <taxon>Pseudomonadati</taxon>
        <taxon>Bacteroidota</taxon>
        <taxon>Cytophagia</taxon>
        <taxon>Cytophagales</taxon>
        <taxon>Splendidivirgaceae</taxon>
        <taxon>Splendidivirga</taxon>
    </lineage>
</organism>
<dbReference type="Gene3D" id="3.40.720.10">
    <property type="entry name" value="Alkaline Phosphatase, subunit A"/>
    <property type="match status" value="1"/>
</dbReference>
<gene>
    <name evidence="4" type="ORF">QQ008_12225</name>
</gene>
<dbReference type="SUPFAM" id="SSF53649">
    <property type="entry name" value="Alkaline phosphatase-like"/>
    <property type="match status" value="1"/>
</dbReference>